<sequence>MMKLLLFLCFSFIQLFSWTYSIRLAVDFEPVRGYVFVGPDTDLSMLFYTIKSQEEWETVFKPYPGHYPKKVTRVDFKRYDAIALIKNGYDYWFLRPQKVEVENGEVNFFYEAYITEKNIPWKAAIPLIVLIPKGQYKAVRFIENGRIVKRLEHY</sequence>
<dbReference type="EMBL" id="JAASRN010000002">
    <property type="protein sequence ID" value="NIK74348.1"/>
    <property type="molecule type" value="Genomic_DNA"/>
</dbReference>
<gene>
    <name evidence="1" type="ORF">FHS56_001861</name>
</gene>
<reference evidence="1 2" key="1">
    <citation type="submission" date="2020-03" db="EMBL/GenBank/DDBJ databases">
        <title>Genomic Encyclopedia of Type Strains, Phase IV (KMG-IV): sequencing the most valuable type-strain genomes for metagenomic binning, comparative biology and taxonomic classification.</title>
        <authorList>
            <person name="Goeker M."/>
        </authorList>
    </citation>
    <scope>NUCLEOTIDE SEQUENCE [LARGE SCALE GENOMIC DNA]</scope>
    <source>
        <strain evidence="1 2">DSM 5718</strain>
    </source>
</reference>
<protein>
    <submittedName>
        <fullName evidence="1">Uncharacterized protein</fullName>
    </submittedName>
</protein>
<dbReference type="RefSeq" id="WP_166919932.1">
    <property type="nucleotide sequence ID" value="NZ_JAASRN010000002.1"/>
</dbReference>
<dbReference type="AlphaFoldDB" id="A0A846MRQ7"/>
<organism evidence="1 2">
    <name type="scientific">Thermonema lapsum</name>
    <dbReference type="NCBI Taxonomy" id="28195"/>
    <lineage>
        <taxon>Bacteria</taxon>
        <taxon>Pseudomonadati</taxon>
        <taxon>Bacteroidota</taxon>
        <taxon>Cytophagia</taxon>
        <taxon>Cytophagales</taxon>
        <taxon>Thermonemataceae</taxon>
        <taxon>Thermonema</taxon>
    </lineage>
</organism>
<evidence type="ECO:0000313" key="1">
    <source>
        <dbReference type="EMBL" id="NIK74348.1"/>
    </source>
</evidence>
<comment type="caution">
    <text evidence="1">The sequence shown here is derived from an EMBL/GenBank/DDBJ whole genome shotgun (WGS) entry which is preliminary data.</text>
</comment>
<proteinExistence type="predicted"/>
<dbReference type="Proteomes" id="UP000537126">
    <property type="component" value="Unassembled WGS sequence"/>
</dbReference>
<name>A0A846MRQ7_9BACT</name>
<evidence type="ECO:0000313" key="2">
    <source>
        <dbReference type="Proteomes" id="UP000537126"/>
    </source>
</evidence>
<keyword evidence="2" id="KW-1185">Reference proteome</keyword>
<accession>A0A846MRQ7</accession>